<dbReference type="Pfam" id="PF05656">
    <property type="entry name" value="DUF805"/>
    <property type="match status" value="1"/>
</dbReference>
<keyword evidence="3" id="KW-1185">Reference proteome</keyword>
<proteinExistence type="predicted"/>
<dbReference type="EMBL" id="BAABBV010000001">
    <property type="protein sequence ID" value="GAA4163757.1"/>
    <property type="molecule type" value="Genomic_DNA"/>
</dbReference>
<evidence type="ECO:0000256" key="1">
    <source>
        <dbReference type="SAM" id="Phobius"/>
    </source>
</evidence>
<dbReference type="PANTHER" id="PTHR34980:SF2">
    <property type="entry name" value="INNER MEMBRANE PROTEIN YHAH-RELATED"/>
    <property type="match status" value="1"/>
</dbReference>
<sequence length="122" mass="13912">MPYYGAPLPVAVQRFFTKYAVFSGRASRAEYWWWFLVSYLINIALSSLSRIDGATGTTFDVISGIWGLAIIVPSLALLWRRLHDANHSGWNFFWVFLPIIGWIILLVYVIQGPKPEGARFDS</sequence>
<feature type="transmembrane region" description="Helical" evidence="1">
    <location>
        <begin position="31"/>
        <end position="49"/>
    </location>
</feature>
<feature type="transmembrane region" description="Helical" evidence="1">
    <location>
        <begin position="91"/>
        <end position="110"/>
    </location>
</feature>
<dbReference type="PANTHER" id="PTHR34980">
    <property type="entry name" value="INNER MEMBRANE PROTEIN-RELATED-RELATED"/>
    <property type="match status" value="1"/>
</dbReference>
<keyword evidence="1" id="KW-0472">Membrane</keyword>
<dbReference type="InterPro" id="IPR008523">
    <property type="entry name" value="DUF805"/>
</dbReference>
<accession>A0ABP7ZM23</accession>
<keyword evidence="1" id="KW-0812">Transmembrane</keyword>
<feature type="transmembrane region" description="Helical" evidence="1">
    <location>
        <begin position="61"/>
        <end position="79"/>
    </location>
</feature>
<evidence type="ECO:0000313" key="3">
    <source>
        <dbReference type="Proteomes" id="UP001415169"/>
    </source>
</evidence>
<dbReference type="Proteomes" id="UP001415169">
    <property type="component" value="Unassembled WGS sequence"/>
</dbReference>
<keyword evidence="1" id="KW-1133">Transmembrane helix</keyword>
<comment type="caution">
    <text evidence="2">The sequence shown here is derived from an EMBL/GenBank/DDBJ whole genome shotgun (WGS) entry which is preliminary data.</text>
</comment>
<evidence type="ECO:0000313" key="2">
    <source>
        <dbReference type="EMBL" id="GAA4163757.1"/>
    </source>
</evidence>
<reference evidence="2" key="1">
    <citation type="journal article" date="2014" name="Int. J. Syst. Evol. Microbiol.">
        <title>Complete genome of a new Firmicutes species belonging to the dominant human colonic microbiota ('Ruminococcus bicirculans') reveals two chromosomes and a selective capacity to utilize plant glucans.</title>
        <authorList>
            <consortium name="NISC Comparative Sequencing Program"/>
            <person name="Wegmann U."/>
            <person name="Louis P."/>
            <person name="Goesmann A."/>
            <person name="Henrissat B."/>
            <person name="Duncan S.H."/>
            <person name="Flint H.J."/>
        </authorList>
    </citation>
    <scope>NUCLEOTIDE SEQUENCE</scope>
    <source>
        <strain evidence="2">JCM 17590</strain>
    </source>
</reference>
<name>A0ABP7ZM23_9MICO</name>
<organism evidence="2 3">
    <name type="scientific">Gryllotalpicola daejeonensis</name>
    <dbReference type="NCBI Taxonomy" id="993087"/>
    <lineage>
        <taxon>Bacteria</taxon>
        <taxon>Bacillati</taxon>
        <taxon>Actinomycetota</taxon>
        <taxon>Actinomycetes</taxon>
        <taxon>Micrococcales</taxon>
        <taxon>Microbacteriaceae</taxon>
        <taxon>Gryllotalpicola</taxon>
    </lineage>
</organism>
<dbReference type="RefSeq" id="WP_344792099.1">
    <property type="nucleotide sequence ID" value="NZ_BAABBV010000001.1"/>
</dbReference>
<reference evidence="2" key="2">
    <citation type="submission" date="2023-12" db="EMBL/GenBank/DDBJ databases">
        <authorList>
            <person name="Sun Q."/>
            <person name="Inoue M."/>
        </authorList>
    </citation>
    <scope>NUCLEOTIDE SEQUENCE</scope>
    <source>
        <strain evidence="2">JCM 17590</strain>
    </source>
</reference>
<protein>
    <submittedName>
        <fullName evidence="2">DUF805 domain-containing protein</fullName>
    </submittedName>
</protein>
<gene>
    <name evidence="2" type="ORF">GCM10022286_24710</name>
</gene>